<proteinExistence type="predicted"/>
<evidence type="ECO:0000313" key="3">
    <source>
        <dbReference type="Proteomes" id="UP001419268"/>
    </source>
</evidence>
<accession>A0AAP0K8M8</accession>
<dbReference type="EMBL" id="JBBNAG010000003">
    <property type="protein sequence ID" value="KAK9148093.1"/>
    <property type="molecule type" value="Genomic_DNA"/>
</dbReference>
<organism evidence="2 3">
    <name type="scientific">Stephania cephalantha</name>
    <dbReference type="NCBI Taxonomy" id="152367"/>
    <lineage>
        <taxon>Eukaryota</taxon>
        <taxon>Viridiplantae</taxon>
        <taxon>Streptophyta</taxon>
        <taxon>Embryophyta</taxon>
        <taxon>Tracheophyta</taxon>
        <taxon>Spermatophyta</taxon>
        <taxon>Magnoliopsida</taxon>
        <taxon>Ranunculales</taxon>
        <taxon>Menispermaceae</taxon>
        <taxon>Menispermoideae</taxon>
        <taxon>Cissampelideae</taxon>
        <taxon>Stephania</taxon>
    </lineage>
</organism>
<sequence>MKCTPHPRLIRSSASRHTIRFFWDAVVRAPSGLEAAPPDLEPIVPTGPSLRAATLSSGGGNRRPYGRHLAAPLWVRHYVTSRGLRVDHHRDRADLAGADVPHRLSHRRILAAGEQSGRREEIGAQRSSWTCGRAAAAARRSGASTTARAREADWPIPDETQQRTPARRGSDEAQRRDGLLAKKTECVDLG</sequence>
<feature type="compositionally biased region" description="Basic and acidic residues" evidence="1">
    <location>
        <begin position="168"/>
        <end position="190"/>
    </location>
</feature>
<feature type="region of interest" description="Disordered" evidence="1">
    <location>
        <begin position="134"/>
        <end position="190"/>
    </location>
</feature>
<evidence type="ECO:0000313" key="2">
    <source>
        <dbReference type="EMBL" id="KAK9148093.1"/>
    </source>
</evidence>
<feature type="compositionally biased region" description="Low complexity" evidence="1">
    <location>
        <begin position="134"/>
        <end position="147"/>
    </location>
</feature>
<dbReference type="AlphaFoldDB" id="A0AAP0K8M8"/>
<reference evidence="2 3" key="1">
    <citation type="submission" date="2024-01" db="EMBL/GenBank/DDBJ databases">
        <title>Genome assemblies of Stephania.</title>
        <authorList>
            <person name="Yang L."/>
        </authorList>
    </citation>
    <scope>NUCLEOTIDE SEQUENCE [LARGE SCALE GENOMIC DNA]</scope>
    <source>
        <strain evidence="2">JXDWG</strain>
        <tissue evidence="2">Leaf</tissue>
    </source>
</reference>
<evidence type="ECO:0000256" key="1">
    <source>
        <dbReference type="SAM" id="MobiDB-lite"/>
    </source>
</evidence>
<keyword evidence="3" id="KW-1185">Reference proteome</keyword>
<protein>
    <submittedName>
        <fullName evidence="2">Uncharacterized protein</fullName>
    </submittedName>
</protein>
<dbReference type="Proteomes" id="UP001419268">
    <property type="component" value="Unassembled WGS sequence"/>
</dbReference>
<gene>
    <name evidence="2" type="ORF">Scep_006850</name>
</gene>
<name>A0AAP0K8M8_9MAGN</name>
<comment type="caution">
    <text evidence="2">The sequence shown here is derived from an EMBL/GenBank/DDBJ whole genome shotgun (WGS) entry which is preliminary data.</text>
</comment>